<keyword evidence="2" id="KW-0812">Transmembrane</keyword>
<feature type="chain" id="PRO_5012746689" description="Transmembrane protein" evidence="3">
    <location>
        <begin position="19"/>
        <end position="347"/>
    </location>
</feature>
<dbReference type="Proteomes" id="UP000183567">
    <property type="component" value="Unassembled WGS sequence"/>
</dbReference>
<sequence>MASLPFLLLLSILPCILAVQVHPVARSISSNATCTTDNVYAWMNDEQGNSPCLTVAYVEAACIGNSYYLQPSLMVNYSYSLPNSTTANACYCSWSSYNLMMACTLCQGSEFSTSVWTQVIHLMLSKLLIISLIDGLSGQVGAPLTLLGQPSLYFPSGSGYVLSEGASIPVWATLNPANWTSETFNVINAQEVYQQNPSDIVPNASSTSSSTSSSGSSSKSPDVGAIVGGTVGAAAFIALLAIGAYLVYRRRVYNNAYASVTRQQGTGYIDRGDGTTTRMTHSRFGSETSSHFALGQSMSPSQQYTVYSPQPQTVYPSLQGSFSPPPRTDTSVYTTHGGQTSNAIPLV</sequence>
<feature type="region of interest" description="Disordered" evidence="1">
    <location>
        <begin position="318"/>
        <end position="347"/>
    </location>
</feature>
<dbReference type="AlphaFoldDB" id="A0A1J8QFT1"/>
<feature type="region of interest" description="Disordered" evidence="1">
    <location>
        <begin position="198"/>
        <end position="221"/>
    </location>
</feature>
<keyword evidence="2" id="KW-1133">Transmembrane helix</keyword>
<keyword evidence="3" id="KW-0732">Signal</keyword>
<dbReference type="STRING" id="180088.A0A1J8QFT1"/>
<dbReference type="EMBL" id="LVVM01005423">
    <property type="protein sequence ID" value="OJA10612.1"/>
    <property type="molecule type" value="Genomic_DNA"/>
</dbReference>
<evidence type="ECO:0008006" key="6">
    <source>
        <dbReference type="Google" id="ProtNLM"/>
    </source>
</evidence>
<organism evidence="4 5">
    <name type="scientific">Rhizopogon vesiculosus</name>
    <dbReference type="NCBI Taxonomy" id="180088"/>
    <lineage>
        <taxon>Eukaryota</taxon>
        <taxon>Fungi</taxon>
        <taxon>Dikarya</taxon>
        <taxon>Basidiomycota</taxon>
        <taxon>Agaricomycotina</taxon>
        <taxon>Agaricomycetes</taxon>
        <taxon>Agaricomycetidae</taxon>
        <taxon>Boletales</taxon>
        <taxon>Suillineae</taxon>
        <taxon>Rhizopogonaceae</taxon>
        <taxon>Rhizopogon</taxon>
    </lineage>
</organism>
<feature type="compositionally biased region" description="Low complexity" evidence="1">
    <location>
        <begin position="205"/>
        <end position="221"/>
    </location>
</feature>
<evidence type="ECO:0000256" key="3">
    <source>
        <dbReference type="SAM" id="SignalP"/>
    </source>
</evidence>
<accession>A0A1J8QFT1</accession>
<dbReference type="OrthoDB" id="2796893at2759"/>
<comment type="caution">
    <text evidence="4">The sequence shown here is derived from an EMBL/GenBank/DDBJ whole genome shotgun (WGS) entry which is preliminary data.</text>
</comment>
<evidence type="ECO:0000313" key="5">
    <source>
        <dbReference type="Proteomes" id="UP000183567"/>
    </source>
</evidence>
<feature type="transmembrane region" description="Helical" evidence="2">
    <location>
        <begin position="223"/>
        <end position="248"/>
    </location>
</feature>
<protein>
    <recommendedName>
        <fullName evidence="6">Transmembrane protein</fullName>
    </recommendedName>
</protein>
<keyword evidence="2" id="KW-0472">Membrane</keyword>
<evidence type="ECO:0000256" key="1">
    <source>
        <dbReference type="SAM" id="MobiDB-lite"/>
    </source>
</evidence>
<evidence type="ECO:0000313" key="4">
    <source>
        <dbReference type="EMBL" id="OJA10612.1"/>
    </source>
</evidence>
<gene>
    <name evidence="4" type="ORF">AZE42_09932</name>
</gene>
<reference evidence="4 5" key="1">
    <citation type="submission" date="2016-03" db="EMBL/GenBank/DDBJ databases">
        <title>Comparative genomics of the ectomycorrhizal sister species Rhizopogon vinicolor and Rhizopogon vesiculosus (Basidiomycota: Boletales) reveals a divergence of the mating type B locus.</title>
        <authorList>
            <person name="Mujic A.B."/>
            <person name="Kuo A."/>
            <person name="Tritt A."/>
            <person name="Lipzen A."/>
            <person name="Chen C."/>
            <person name="Johnson J."/>
            <person name="Sharma A."/>
            <person name="Barry K."/>
            <person name="Grigoriev I.V."/>
            <person name="Spatafora J.W."/>
        </authorList>
    </citation>
    <scope>NUCLEOTIDE SEQUENCE [LARGE SCALE GENOMIC DNA]</scope>
    <source>
        <strain evidence="4 5">AM-OR11-056</strain>
    </source>
</reference>
<proteinExistence type="predicted"/>
<name>A0A1J8QFT1_9AGAM</name>
<feature type="signal peptide" evidence="3">
    <location>
        <begin position="1"/>
        <end position="18"/>
    </location>
</feature>
<keyword evidence="5" id="KW-1185">Reference proteome</keyword>
<evidence type="ECO:0000256" key="2">
    <source>
        <dbReference type="SAM" id="Phobius"/>
    </source>
</evidence>